<protein>
    <submittedName>
        <fullName evidence="1">Uncharacterized protein</fullName>
    </submittedName>
</protein>
<reference evidence="1" key="1">
    <citation type="submission" date="2022-04" db="EMBL/GenBank/DDBJ databases">
        <title>Genome of the entomopathogenic fungus Entomophthora muscae.</title>
        <authorList>
            <person name="Elya C."/>
            <person name="Lovett B.R."/>
            <person name="Lee E."/>
            <person name="Macias A.M."/>
            <person name="Hajek A.E."/>
            <person name="De Bivort B.L."/>
            <person name="Kasson M.T."/>
            <person name="De Fine Licht H.H."/>
            <person name="Stajich J.E."/>
        </authorList>
    </citation>
    <scope>NUCLEOTIDE SEQUENCE</scope>
    <source>
        <strain evidence="1">Berkeley</strain>
    </source>
</reference>
<name>A0ACC2UHH0_9FUNG</name>
<sequence length="112" mass="13120">MFFCHNTNHILTYDSIQAKYSAPYYRNELLSYSQHNKWCSLQGAHVLACGRRQCIPPPLITGFHEYYDSAPMETSHIERDFWFHQEEEIIDVNKLPIIPDSKYAKLPIASLD</sequence>
<accession>A0ACC2UHH0</accession>
<comment type="caution">
    <text evidence="1">The sequence shown here is derived from an EMBL/GenBank/DDBJ whole genome shotgun (WGS) entry which is preliminary data.</text>
</comment>
<organism evidence="1 2">
    <name type="scientific">Entomophthora muscae</name>
    <dbReference type="NCBI Taxonomy" id="34485"/>
    <lineage>
        <taxon>Eukaryota</taxon>
        <taxon>Fungi</taxon>
        <taxon>Fungi incertae sedis</taxon>
        <taxon>Zoopagomycota</taxon>
        <taxon>Entomophthoromycotina</taxon>
        <taxon>Entomophthoromycetes</taxon>
        <taxon>Entomophthorales</taxon>
        <taxon>Entomophthoraceae</taxon>
        <taxon>Entomophthora</taxon>
    </lineage>
</organism>
<dbReference type="Proteomes" id="UP001165960">
    <property type="component" value="Unassembled WGS sequence"/>
</dbReference>
<gene>
    <name evidence="1" type="ORF">DSO57_1003081</name>
</gene>
<proteinExistence type="predicted"/>
<evidence type="ECO:0000313" key="2">
    <source>
        <dbReference type="Proteomes" id="UP001165960"/>
    </source>
</evidence>
<dbReference type="EMBL" id="QTSX02000717">
    <property type="protein sequence ID" value="KAJ9086529.1"/>
    <property type="molecule type" value="Genomic_DNA"/>
</dbReference>
<evidence type="ECO:0000313" key="1">
    <source>
        <dbReference type="EMBL" id="KAJ9086529.1"/>
    </source>
</evidence>
<keyword evidence="2" id="KW-1185">Reference proteome</keyword>